<evidence type="ECO:0000259" key="8">
    <source>
        <dbReference type="PROSITE" id="PS50928"/>
    </source>
</evidence>
<dbReference type="Proteomes" id="UP000243688">
    <property type="component" value="Unassembled WGS sequence"/>
</dbReference>
<dbReference type="InterPro" id="IPR000515">
    <property type="entry name" value="MetI-like"/>
</dbReference>
<reference evidence="9 10" key="1">
    <citation type="submission" date="2016-12" db="EMBL/GenBank/DDBJ databases">
        <title>Candidatus Reconcilibacillus cellulovorans genome.</title>
        <authorList>
            <person name="Kolinko S."/>
            <person name="Wu Y.-W."/>
            <person name="Tachea F."/>
            <person name="Denzel E."/>
            <person name="Hiras J."/>
            <person name="Baecker N."/>
            <person name="Chan L.J."/>
            <person name="Eichorst S.A."/>
            <person name="Frey D."/>
            <person name="Adams P.D."/>
            <person name="Pray T."/>
            <person name="Tanjore D."/>
            <person name="Petzold C.J."/>
            <person name="Gladden J.M."/>
            <person name="Simmons B.A."/>
            <person name="Singer S.W."/>
        </authorList>
    </citation>
    <scope>NUCLEOTIDE SEQUENCE [LARGE SCALE GENOMIC DNA]</scope>
    <source>
        <strain evidence="9">JTherm</strain>
    </source>
</reference>
<dbReference type="InterPro" id="IPR035906">
    <property type="entry name" value="MetI-like_sf"/>
</dbReference>
<evidence type="ECO:0000256" key="4">
    <source>
        <dbReference type="ARBA" id="ARBA00022692"/>
    </source>
</evidence>
<feature type="transmembrane region" description="Helical" evidence="7">
    <location>
        <begin position="77"/>
        <end position="101"/>
    </location>
</feature>
<dbReference type="AlphaFoldDB" id="A0A2A6E0Z4"/>
<feature type="transmembrane region" description="Helical" evidence="7">
    <location>
        <begin position="12"/>
        <end position="33"/>
    </location>
</feature>
<dbReference type="PANTHER" id="PTHR43744:SF12">
    <property type="entry name" value="ABC TRANSPORTER PERMEASE PROTEIN MG189-RELATED"/>
    <property type="match status" value="1"/>
</dbReference>
<evidence type="ECO:0000256" key="1">
    <source>
        <dbReference type="ARBA" id="ARBA00004651"/>
    </source>
</evidence>
<feature type="domain" description="ABC transmembrane type-1" evidence="8">
    <location>
        <begin position="73"/>
        <end position="263"/>
    </location>
</feature>
<evidence type="ECO:0000313" key="9">
    <source>
        <dbReference type="EMBL" id="PDO10663.1"/>
    </source>
</evidence>
<feature type="transmembrane region" description="Helical" evidence="7">
    <location>
        <begin position="243"/>
        <end position="263"/>
    </location>
</feature>
<proteinExistence type="inferred from homology"/>
<evidence type="ECO:0000256" key="5">
    <source>
        <dbReference type="ARBA" id="ARBA00022989"/>
    </source>
</evidence>
<dbReference type="PANTHER" id="PTHR43744">
    <property type="entry name" value="ABC TRANSPORTER PERMEASE PROTEIN MG189-RELATED-RELATED"/>
    <property type="match status" value="1"/>
</dbReference>
<evidence type="ECO:0000256" key="6">
    <source>
        <dbReference type="ARBA" id="ARBA00023136"/>
    </source>
</evidence>
<organism evidence="9 10">
    <name type="scientific">Candidatus Reconcilbacillus cellulovorans</name>
    <dbReference type="NCBI Taxonomy" id="1906605"/>
    <lineage>
        <taxon>Bacteria</taxon>
        <taxon>Bacillati</taxon>
        <taxon>Bacillota</taxon>
        <taxon>Bacilli</taxon>
        <taxon>Bacillales</taxon>
        <taxon>Paenibacillaceae</taxon>
        <taxon>Candidatus Reconcilbacillus</taxon>
    </lineage>
</organism>
<comment type="caution">
    <text evidence="9">The sequence shown here is derived from an EMBL/GenBank/DDBJ whole genome shotgun (WGS) entry which is preliminary data.</text>
</comment>
<name>A0A2A6E0Z4_9BACL</name>
<keyword evidence="5 7" id="KW-1133">Transmembrane helix</keyword>
<dbReference type="SUPFAM" id="SSF161098">
    <property type="entry name" value="MetI-like"/>
    <property type="match status" value="1"/>
</dbReference>
<feature type="transmembrane region" description="Helical" evidence="7">
    <location>
        <begin position="185"/>
        <end position="206"/>
    </location>
</feature>
<evidence type="ECO:0000256" key="3">
    <source>
        <dbReference type="ARBA" id="ARBA00022475"/>
    </source>
</evidence>
<comment type="subcellular location">
    <subcellularLocation>
        <location evidence="1 7">Cell membrane</location>
        <topology evidence="1 7">Multi-pass membrane protein</topology>
    </subcellularLocation>
</comment>
<dbReference type="GO" id="GO:0055085">
    <property type="term" value="P:transmembrane transport"/>
    <property type="evidence" value="ECO:0007669"/>
    <property type="project" value="InterPro"/>
</dbReference>
<keyword evidence="3" id="KW-1003">Cell membrane</keyword>
<evidence type="ECO:0000256" key="7">
    <source>
        <dbReference type="RuleBase" id="RU363032"/>
    </source>
</evidence>
<protein>
    <submittedName>
        <fullName evidence="9">Sugar ABC transporter permease</fullName>
    </submittedName>
</protein>
<dbReference type="Gene3D" id="1.10.3720.10">
    <property type="entry name" value="MetI-like"/>
    <property type="match status" value="1"/>
</dbReference>
<gene>
    <name evidence="9" type="ORF">BLM47_06105</name>
</gene>
<keyword evidence="4 7" id="KW-0812">Transmembrane</keyword>
<feature type="transmembrane region" description="Helical" evidence="7">
    <location>
        <begin position="108"/>
        <end position="131"/>
    </location>
</feature>
<evidence type="ECO:0000256" key="2">
    <source>
        <dbReference type="ARBA" id="ARBA00022448"/>
    </source>
</evidence>
<evidence type="ECO:0000313" key="10">
    <source>
        <dbReference type="Proteomes" id="UP000243688"/>
    </source>
</evidence>
<accession>A0A2A6E0Z4</accession>
<dbReference type="PROSITE" id="PS50928">
    <property type="entry name" value="ABC_TM1"/>
    <property type="match status" value="1"/>
</dbReference>
<keyword evidence="6 7" id="KW-0472">Membrane</keyword>
<dbReference type="CDD" id="cd06261">
    <property type="entry name" value="TM_PBP2"/>
    <property type="match status" value="1"/>
</dbReference>
<sequence>MSAVTRRAFGNAAAYLFLSLTFVVSVFPFYWMFVLATRTTADTNRFPPVVVPGGRFAENVGRVFENIDFFRALANTVVVATVDTAATLFFSSLAAFALACLRFRGRQVIFWFIVGTMMLPNALGVVPLYLLMTKLGWVNSLKAVIVPGLVSAFGVFWMKQYAEQAVHPELIESARMDGCGNFATYARIVLPLVAPGLATLGLLSFMFCWNDFVWPLIVLKDDAVITIQIALRKLVSVYYRDNAMIMAGTFLATLPLLVAFLLFNRHIVAGATEGAVKG</sequence>
<dbReference type="Pfam" id="PF00528">
    <property type="entry name" value="BPD_transp_1"/>
    <property type="match status" value="1"/>
</dbReference>
<comment type="similarity">
    <text evidence="7">Belongs to the binding-protein-dependent transport system permease family.</text>
</comment>
<dbReference type="EMBL" id="MOXJ01000011">
    <property type="protein sequence ID" value="PDO10663.1"/>
    <property type="molecule type" value="Genomic_DNA"/>
</dbReference>
<dbReference type="GO" id="GO:0005886">
    <property type="term" value="C:plasma membrane"/>
    <property type="evidence" value="ECO:0007669"/>
    <property type="project" value="UniProtKB-SubCell"/>
</dbReference>
<feature type="transmembrane region" description="Helical" evidence="7">
    <location>
        <begin position="137"/>
        <end position="158"/>
    </location>
</feature>
<keyword evidence="2 7" id="KW-0813">Transport</keyword>